<organism evidence="1 2">
    <name type="scientific">Pontibacter akesuensis</name>
    <dbReference type="NCBI Taxonomy" id="388950"/>
    <lineage>
        <taxon>Bacteria</taxon>
        <taxon>Pseudomonadati</taxon>
        <taxon>Bacteroidota</taxon>
        <taxon>Cytophagia</taxon>
        <taxon>Cytophagales</taxon>
        <taxon>Hymenobacteraceae</taxon>
        <taxon>Pontibacter</taxon>
    </lineage>
</organism>
<dbReference type="EMBL" id="FPCA01000003">
    <property type="protein sequence ID" value="SFU78961.1"/>
    <property type="molecule type" value="Genomic_DNA"/>
</dbReference>
<proteinExistence type="predicted"/>
<dbReference type="RefSeq" id="WP_157578041.1">
    <property type="nucleotide sequence ID" value="NZ_BMXC01000003.1"/>
</dbReference>
<name>A0A1I7J1K4_9BACT</name>
<gene>
    <name evidence="1" type="ORF">SAMN04487941_2397</name>
</gene>
<accession>A0A1I7J1K4</accession>
<dbReference type="AlphaFoldDB" id="A0A1I7J1K4"/>
<keyword evidence="2" id="KW-1185">Reference proteome</keyword>
<dbReference type="Proteomes" id="UP000182491">
    <property type="component" value="Unassembled WGS sequence"/>
</dbReference>
<protein>
    <submittedName>
        <fullName evidence="1">Uncharacterized protein</fullName>
    </submittedName>
</protein>
<evidence type="ECO:0000313" key="2">
    <source>
        <dbReference type="Proteomes" id="UP000182491"/>
    </source>
</evidence>
<sequence>MRTGKTKTRFLLIGIVVAVTAYLYGSWGGLQHDYSDAKTSKAYSYEISKK</sequence>
<evidence type="ECO:0000313" key="1">
    <source>
        <dbReference type="EMBL" id="SFU78961.1"/>
    </source>
</evidence>
<reference evidence="2" key="1">
    <citation type="submission" date="2016-10" db="EMBL/GenBank/DDBJ databases">
        <authorList>
            <person name="Varghese N."/>
        </authorList>
    </citation>
    <scope>NUCLEOTIDE SEQUENCE [LARGE SCALE GENOMIC DNA]</scope>
    <source>
        <strain evidence="2">DSM 18820</strain>
    </source>
</reference>